<dbReference type="Proteomes" id="UP000788993">
    <property type="component" value="Unassembled WGS sequence"/>
</dbReference>
<proteinExistence type="predicted"/>
<sequence length="957" mass="105919">MLSVDERGVLYAETRGGDDVGVQECVAEVLGGLHWINSVCRIQRVLAHFCSDFFWCTNSQDFRVFDDIDHFFEDVVDGRVRVGRNQHCLAVFHQTLDQTGRDGGLSRSWHAQDQTVVLCAQHAVECSELICVKPGIVEMAVKQRFFRKLRRLKVHHQPSCVFVSVGKKQVQQVETCKSQAVKHLVLVNAIRLLFGVHTARTAPAEHAFKNLVVCCVEIVHLDGRILKTTVGADHNHIGPQRLDEPKRKSKLAAFVGNDNPIVLCQLRVAHWLVDRVVALKSVQKPRRTAARGLRLLTLCKMQSANGLAAFELSFSCRVAPQIFFEAIDKTLLFGQQAVPVVEEFCILGFVQMSCQTVVQSIVEPTFFRRSVLRELVICHALVQHKTALAARLVFDRRELAGPVAQILRDVVANVDQHAQVVRVDRLVVALAHLGVHKRERARLHVVALLHQQCVQRSLCTVGYVVPARLNFHWHHYLAAVAQRGLNHHIDQPAQAVHWRPDIFFDVQDLGSLELGRARKLRVARVGRHPLLYVTDVLQNGSLQLMPARTNAIERDLVGIEQLFEILVKKCVGHVLFLEARLEQLVDNIPQHQWHCVLANALDLAAEHRASFAVYRSRCHCCRHQDVRAPDQQVAALIDELRVRAVDNHVHDVALPVLQLGPQIAHNNVFCCVVLADALKNQLQPTFILGADDFRYLVAVAVSLLDLRIDAVLGAAKISSPLSLNSSDRLSDVSAGVDAHSMGSAGGSVETLFSRCILRSVVSRSSSAMSTSLKSSISSRISPASSRIVLPIMVSSCETLCVGVSSGVPKTLLFNSRLDAFSLLMLFCMLSLKVCFVAIIGVSPIAVKLRCTSVCGSDTDREILGVRCPSAELSYLSSRLFRFGSSSCTPFSDSSIGDDRTSRWSMLSQPDVVAELSLFFLMLGVRAQKMLSSLLGWCSSLLARDAFLSGVVTLNCDS</sequence>
<dbReference type="EMBL" id="JAEUBD010001504">
    <property type="protein sequence ID" value="KAH3659652.1"/>
    <property type="molecule type" value="Genomic_DNA"/>
</dbReference>
<gene>
    <name evidence="2" type="ORF">OGATHE_005697</name>
</gene>
<reference evidence="2" key="1">
    <citation type="journal article" date="2021" name="Open Biol.">
        <title>Shared evolutionary footprints suggest mitochondrial oxidative damage underlies multiple complex I losses in fungi.</title>
        <authorList>
            <person name="Schikora-Tamarit M.A."/>
            <person name="Marcet-Houben M."/>
            <person name="Nosek J."/>
            <person name="Gabaldon T."/>
        </authorList>
    </citation>
    <scope>NUCLEOTIDE SEQUENCE</scope>
    <source>
        <strain evidence="2">NCAIM Y.01608</strain>
    </source>
</reference>
<keyword evidence="1" id="KW-0812">Transmembrane</keyword>
<organism evidence="2 3">
    <name type="scientific">Ogataea polymorpha</name>
    <dbReference type="NCBI Taxonomy" id="460523"/>
    <lineage>
        <taxon>Eukaryota</taxon>
        <taxon>Fungi</taxon>
        <taxon>Dikarya</taxon>
        <taxon>Ascomycota</taxon>
        <taxon>Saccharomycotina</taxon>
        <taxon>Pichiomycetes</taxon>
        <taxon>Pichiales</taxon>
        <taxon>Pichiaceae</taxon>
        <taxon>Ogataea</taxon>
    </lineage>
</organism>
<evidence type="ECO:0000313" key="3">
    <source>
        <dbReference type="Proteomes" id="UP000788993"/>
    </source>
</evidence>
<evidence type="ECO:0000313" key="2">
    <source>
        <dbReference type="EMBL" id="KAH3659652.1"/>
    </source>
</evidence>
<reference evidence="2" key="2">
    <citation type="submission" date="2021-01" db="EMBL/GenBank/DDBJ databases">
        <authorList>
            <person name="Schikora-Tamarit M.A."/>
        </authorList>
    </citation>
    <scope>NUCLEOTIDE SEQUENCE</scope>
    <source>
        <strain evidence="2">NCAIM Y.01608</strain>
    </source>
</reference>
<evidence type="ECO:0000256" key="1">
    <source>
        <dbReference type="SAM" id="Phobius"/>
    </source>
</evidence>
<name>A0A9P8NUX0_9ASCO</name>
<comment type="caution">
    <text evidence="2">The sequence shown here is derived from an EMBL/GenBank/DDBJ whole genome shotgun (WGS) entry which is preliminary data.</text>
</comment>
<keyword evidence="1" id="KW-0472">Membrane</keyword>
<keyword evidence="3" id="KW-1185">Reference proteome</keyword>
<protein>
    <submittedName>
        <fullName evidence="2">Uncharacterized protein</fullName>
    </submittedName>
</protein>
<accession>A0A9P8NUX0</accession>
<dbReference type="AlphaFoldDB" id="A0A9P8NUX0"/>
<feature type="transmembrane region" description="Helical" evidence="1">
    <location>
        <begin position="819"/>
        <end position="846"/>
    </location>
</feature>
<keyword evidence="1" id="KW-1133">Transmembrane helix</keyword>